<evidence type="ECO:0000313" key="3">
    <source>
        <dbReference type="EMBL" id="KAK9820680.1"/>
    </source>
</evidence>
<sequence length="217" mass="24382">MADRRRQQSAHSQQPFAAPQPRAPTYGFQQAQDNSRRQRDGYVAPPEPPAQPLPADSEQITTETGAVDGVLQEFQSRLRRDTEQAVQEATAGARDKTMAHRHRLREAKEDLEKKRKSWELEKENEVKALEDMVSNKRRAVDASEQQVANDRAEAAALLNRAQQISDAAKVKQDAAHQATKSADLNMLSARRQLAQMVLWAGTLAYAIWFMHTSAGHF</sequence>
<feature type="transmembrane region" description="Helical" evidence="2">
    <location>
        <begin position="193"/>
        <end position="211"/>
    </location>
</feature>
<organism evidence="3 4">
    <name type="scientific">Apatococcus lobatus</name>
    <dbReference type="NCBI Taxonomy" id="904363"/>
    <lineage>
        <taxon>Eukaryota</taxon>
        <taxon>Viridiplantae</taxon>
        <taxon>Chlorophyta</taxon>
        <taxon>core chlorophytes</taxon>
        <taxon>Trebouxiophyceae</taxon>
        <taxon>Chlorellales</taxon>
        <taxon>Chlorellaceae</taxon>
        <taxon>Apatococcus</taxon>
    </lineage>
</organism>
<keyword evidence="4" id="KW-1185">Reference proteome</keyword>
<reference evidence="3 4" key="1">
    <citation type="journal article" date="2024" name="Nat. Commun.">
        <title>Phylogenomics reveals the evolutionary origins of lichenization in chlorophyte algae.</title>
        <authorList>
            <person name="Puginier C."/>
            <person name="Libourel C."/>
            <person name="Otte J."/>
            <person name="Skaloud P."/>
            <person name="Haon M."/>
            <person name="Grisel S."/>
            <person name="Petersen M."/>
            <person name="Berrin J.G."/>
            <person name="Delaux P.M."/>
            <person name="Dal Grande F."/>
            <person name="Keller J."/>
        </authorList>
    </citation>
    <scope>NUCLEOTIDE SEQUENCE [LARGE SCALE GENOMIC DNA]</scope>
    <source>
        <strain evidence="3 4">SAG 2145</strain>
    </source>
</reference>
<keyword evidence="2" id="KW-0812">Transmembrane</keyword>
<keyword evidence="2" id="KW-1133">Transmembrane helix</keyword>
<dbReference type="AlphaFoldDB" id="A0AAW1QGV6"/>
<feature type="compositionally biased region" description="Low complexity" evidence="1">
    <location>
        <begin position="13"/>
        <end position="24"/>
    </location>
</feature>
<feature type="region of interest" description="Disordered" evidence="1">
    <location>
        <begin position="1"/>
        <end position="100"/>
    </location>
</feature>
<protein>
    <submittedName>
        <fullName evidence="3">Uncharacterized protein</fullName>
    </submittedName>
</protein>
<keyword evidence="2" id="KW-0472">Membrane</keyword>
<dbReference type="Proteomes" id="UP001438707">
    <property type="component" value="Unassembled WGS sequence"/>
</dbReference>
<comment type="caution">
    <text evidence="3">The sequence shown here is derived from an EMBL/GenBank/DDBJ whole genome shotgun (WGS) entry which is preliminary data.</text>
</comment>
<gene>
    <name evidence="3" type="ORF">WJX74_005225</name>
</gene>
<evidence type="ECO:0000313" key="4">
    <source>
        <dbReference type="Proteomes" id="UP001438707"/>
    </source>
</evidence>
<evidence type="ECO:0000256" key="1">
    <source>
        <dbReference type="SAM" id="MobiDB-lite"/>
    </source>
</evidence>
<name>A0AAW1QGV6_9CHLO</name>
<evidence type="ECO:0000256" key="2">
    <source>
        <dbReference type="SAM" id="Phobius"/>
    </source>
</evidence>
<accession>A0AAW1QGV6</accession>
<dbReference type="EMBL" id="JALJOS010000045">
    <property type="protein sequence ID" value="KAK9820680.1"/>
    <property type="molecule type" value="Genomic_DNA"/>
</dbReference>
<proteinExistence type="predicted"/>